<feature type="binding site" evidence="15">
    <location>
        <position position="122"/>
    </location>
    <ligand>
        <name>Zn(2+)</name>
        <dbReference type="ChEBI" id="CHEBI:29105"/>
        <label>1</label>
    </ligand>
</feature>
<comment type="similarity">
    <text evidence="2 15">Belongs to the peptidase M20A family. DapE subfamily.</text>
</comment>
<dbReference type="InterPro" id="IPR050072">
    <property type="entry name" value="Peptidase_M20A"/>
</dbReference>
<feature type="active site" evidence="15">
    <location>
        <position position="91"/>
    </location>
</feature>
<keyword evidence="8 15" id="KW-0378">Hydrolase</keyword>
<dbReference type="CDD" id="cd03891">
    <property type="entry name" value="M20_DapE_proteobac"/>
    <property type="match status" value="1"/>
</dbReference>
<feature type="binding site" evidence="15">
    <location>
        <position position="184"/>
    </location>
    <ligand>
        <name>Zn(2+)</name>
        <dbReference type="ChEBI" id="CHEBI:29105"/>
        <label>1</label>
    </ligand>
</feature>
<keyword evidence="11 15" id="KW-0457">Lysine biosynthesis</keyword>
<dbReference type="PROSITE" id="PS00758">
    <property type="entry name" value="ARGE_DAPE_CPG2_1"/>
    <property type="match status" value="1"/>
</dbReference>
<evidence type="ECO:0000256" key="12">
    <source>
        <dbReference type="ARBA" id="ARBA00023285"/>
    </source>
</evidence>
<dbReference type="PANTHER" id="PTHR43808:SF31">
    <property type="entry name" value="N-ACETYL-L-CITRULLINE DEACETYLASE"/>
    <property type="match status" value="1"/>
</dbReference>
<evidence type="ECO:0000256" key="10">
    <source>
        <dbReference type="ARBA" id="ARBA00022915"/>
    </source>
</evidence>
<comment type="function">
    <text evidence="15">Catalyzes the hydrolysis of N-succinyl-L,L-diaminopimelic acid (SDAP), forming succinate and LL-2,6-diaminopimelate (DAP), an intermediate involved in the bacterial biosynthesis of lysine and meso-diaminopimelic acid, an essential component of bacterial cell walls.</text>
</comment>
<comment type="cofactor">
    <cofactor evidence="15">
        <name>Zn(2+)</name>
        <dbReference type="ChEBI" id="CHEBI:29105"/>
    </cofactor>
    <cofactor evidence="15">
        <name>Co(2+)</name>
        <dbReference type="ChEBI" id="CHEBI:48828"/>
    </cofactor>
    <text evidence="15">Binds 2 Zn(2+) or Co(2+) ions per subunit.</text>
</comment>
<dbReference type="HAMAP" id="MF_01690">
    <property type="entry name" value="DapE"/>
    <property type="match status" value="1"/>
</dbReference>
<evidence type="ECO:0000256" key="3">
    <source>
        <dbReference type="ARBA" id="ARBA00011738"/>
    </source>
</evidence>
<comment type="caution">
    <text evidence="17">The sequence shown here is derived from an EMBL/GenBank/DDBJ whole genome shotgun (WGS) entry which is preliminary data.</text>
</comment>
<evidence type="ECO:0000256" key="1">
    <source>
        <dbReference type="ARBA" id="ARBA00005130"/>
    </source>
</evidence>
<feature type="active site" description="Proton acceptor" evidence="15">
    <location>
        <position position="155"/>
    </location>
</feature>
<dbReference type="PANTHER" id="PTHR43808">
    <property type="entry name" value="ACETYLORNITHINE DEACETYLASE"/>
    <property type="match status" value="1"/>
</dbReference>
<organism evidence="17 18">
    <name type="scientific">Thalassotalea eurytherma</name>
    <dbReference type="NCBI Taxonomy" id="1144278"/>
    <lineage>
        <taxon>Bacteria</taxon>
        <taxon>Pseudomonadati</taxon>
        <taxon>Pseudomonadota</taxon>
        <taxon>Gammaproteobacteria</taxon>
        <taxon>Alteromonadales</taxon>
        <taxon>Colwelliaceae</taxon>
        <taxon>Thalassotalea</taxon>
    </lineage>
</organism>
<evidence type="ECO:0000256" key="13">
    <source>
        <dbReference type="ARBA" id="ARBA00031891"/>
    </source>
</evidence>
<evidence type="ECO:0000256" key="11">
    <source>
        <dbReference type="ARBA" id="ARBA00023154"/>
    </source>
</evidence>
<feature type="binding site" evidence="15">
    <location>
        <position position="89"/>
    </location>
    <ligand>
        <name>Zn(2+)</name>
        <dbReference type="ChEBI" id="CHEBI:29105"/>
        <label>1</label>
    </ligand>
</feature>
<gene>
    <name evidence="17" type="primary">dapE_2</name>
    <name evidence="15" type="synonym">dapE</name>
    <name evidence="17" type="ORF">theurythT_24380</name>
</gene>
<evidence type="ECO:0000256" key="5">
    <source>
        <dbReference type="ARBA" id="ARBA00022391"/>
    </source>
</evidence>
<keyword evidence="6 15" id="KW-0028">Amino-acid biosynthesis</keyword>
<reference evidence="17 18" key="1">
    <citation type="submission" date="2023-03" db="EMBL/GenBank/DDBJ databases">
        <title>Draft genome sequence of Thalassotalea eurytherma JCM 18482T.</title>
        <authorList>
            <person name="Sawabe T."/>
        </authorList>
    </citation>
    <scope>NUCLEOTIDE SEQUENCE [LARGE SCALE GENOMIC DNA]</scope>
    <source>
        <strain evidence="17 18">JCM 18482</strain>
    </source>
</reference>
<evidence type="ECO:0000256" key="6">
    <source>
        <dbReference type="ARBA" id="ARBA00022605"/>
    </source>
</evidence>
<dbReference type="InterPro" id="IPR001261">
    <property type="entry name" value="ArgE/DapE_CS"/>
</dbReference>
<comment type="pathway">
    <text evidence="1 15">Amino-acid biosynthesis; L-lysine biosynthesis via DAP pathway; LL-2,6-diaminopimelate from (S)-tetrahydrodipicolinate (succinylase route): step 3/3.</text>
</comment>
<dbReference type="InterPro" id="IPR036264">
    <property type="entry name" value="Bact_exopeptidase_dim_dom"/>
</dbReference>
<dbReference type="InterPro" id="IPR005941">
    <property type="entry name" value="DapE_proteobac"/>
</dbReference>
<feature type="binding site" evidence="15">
    <location>
        <position position="156"/>
    </location>
    <ligand>
        <name>Zn(2+)</name>
        <dbReference type="ChEBI" id="CHEBI:29105"/>
        <label>2</label>
    </ligand>
</feature>
<dbReference type="Proteomes" id="UP001157133">
    <property type="component" value="Unassembled WGS sequence"/>
</dbReference>
<keyword evidence="9 15" id="KW-0862">Zinc</keyword>
<feature type="binding site" evidence="15">
    <location>
        <position position="122"/>
    </location>
    <ligand>
        <name>Zn(2+)</name>
        <dbReference type="ChEBI" id="CHEBI:29105"/>
        <label>2</label>
    </ligand>
</feature>
<name>A0ABQ6H967_9GAMM</name>
<keyword evidence="12 15" id="KW-0170">Cobalt</keyword>
<evidence type="ECO:0000256" key="8">
    <source>
        <dbReference type="ARBA" id="ARBA00022801"/>
    </source>
</evidence>
<evidence type="ECO:0000259" key="16">
    <source>
        <dbReference type="Pfam" id="PF07687"/>
    </source>
</evidence>
<dbReference type="EC" id="3.5.1.18" evidence="4 15"/>
<keyword evidence="18" id="KW-1185">Reference proteome</keyword>
<dbReference type="Pfam" id="PF07687">
    <property type="entry name" value="M20_dimer"/>
    <property type="match status" value="1"/>
</dbReference>
<dbReference type="InterPro" id="IPR011650">
    <property type="entry name" value="Peptidase_M20_dimer"/>
</dbReference>
<accession>A0ABQ6H967</accession>
<keyword evidence="7 15" id="KW-0479">Metal-binding</keyword>
<evidence type="ECO:0000256" key="14">
    <source>
        <dbReference type="ARBA" id="ARBA00051301"/>
    </source>
</evidence>
<dbReference type="InterPro" id="IPR002933">
    <property type="entry name" value="Peptidase_M20"/>
</dbReference>
<feature type="domain" description="Peptidase M20 dimerisation" evidence="16">
    <location>
        <begin position="197"/>
        <end position="297"/>
    </location>
</feature>
<dbReference type="EMBL" id="BSSU01000012">
    <property type="protein sequence ID" value="GLX82986.1"/>
    <property type="molecule type" value="Genomic_DNA"/>
</dbReference>
<dbReference type="NCBIfam" id="NF009557">
    <property type="entry name" value="PRK13009.1"/>
    <property type="match status" value="1"/>
</dbReference>
<dbReference type="NCBIfam" id="TIGR01246">
    <property type="entry name" value="dapE_proteo"/>
    <property type="match status" value="1"/>
</dbReference>
<dbReference type="Pfam" id="PF01546">
    <property type="entry name" value="Peptidase_M20"/>
    <property type="match status" value="1"/>
</dbReference>
<comment type="catalytic activity">
    <reaction evidence="14 15">
        <text>N-succinyl-(2S,6S)-2,6-diaminopimelate + H2O = (2S,6S)-2,6-diaminopimelate + succinate</text>
        <dbReference type="Rhea" id="RHEA:22608"/>
        <dbReference type="ChEBI" id="CHEBI:15377"/>
        <dbReference type="ChEBI" id="CHEBI:30031"/>
        <dbReference type="ChEBI" id="CHEBI:57609"/>
        <dbReference type="ChEBI" id="CHEBI:58087"/>
        <dbReference type="EC" id="3.5.1.18"/>
    </reaction>
</comment>
<evidence type="ECO:0000256" key="4">
    <source>
        <dbReference type="ARBA" id="ARBA00011921"/>
    </source>
</evidence>
<evidence type="ECO:0000256" key="7">
    <source>
        <dbReference type="ARBA" id="ARBA00022723"/>
    </source>
</evidence>
<dbReference type="Gene3D" id="3.40.630.10">
    <property type="entry name" value="Zn peptidases"/>
    <property type="match status" value="2"/>
</dbReference>
<sequence length="400" mass="43838">MNIPVSNQNKTCFLSSQKSVSDLQNQVLSYAIELINRKSITPDDGGCHTWLIAKLEQLGFTCTEINSQGVKNFIARYGTKGKTIAFAGHTDVVPPGDLTRWQSNPFVATISNDTLTGRGAADMKTGIAAMLSATKRILSTKEIDHQLIWLITSDEEGEAEFGTKVLKQYIDEQGIALDYCIVGEPTATKRTGDTIKVGRRGSLSCEISIQGKQGHVAYPQYASNALHLANKVIQSLVSLTWDHGSDDFPGTSLQITHIDSGRFTDNIIPGQCSVNFNIRYSAAYCQTSLEKLITHTVTSVDDSAKLSFSRPCLPYLTNKTHGHCLIKLAEQAIYHQTGTFPVLSTSGGTSDGRFISDNYTQVIELGVPNKTIHQVNESIQIEDLVSLEAIYYDLLNRLTP</sequence>
<evidence type="ECO:0000256" key="2">
    <source>
        <dbReference type="ARBA" id="ARBA00006746"/>
    </source>
</evidence>
<evidence type="ECO:0000256" key="15">
    <source>
        <dbReference type="HAMAP-Rule" id="MF_01690"/>
    </source>
</evidence>
<keyword evidence="10 15" id="KW-0220">Diaminopimelate biosynthesis</keyword>
<dbReference type="RefSeq" id="WP_284208379.1">
    <property type="nucleotide sequence ID" value="NZ_BSSU01000012.1"/>
</dbReference>
<proteinExistence type="inferred from homology"/>
<evidence type="ECO:0000313" key="18">
    <source>
        <dbReference type="Proteomes" id="UP001157133"/>
    </source>
</evidence>
<dbReference type="SUPFAM" id="SSF53187">
    <property type="entry name" value="Zn-dependent exopeptidases"/>
    <property type="match status" value="1"/>
</dbReference>
<evidence type="ECO:0000256" key="9">
    <source>
        <dbReference type="ARBA" id="ARBA00022833"/>
    </source>
</evidence>
<dbReference type="SUPFAM" id="SSF55031">
    <property type="entry name" value="Bacterial exopeptidase dimerisation domain"/>
    <property type="match status" value="1"/>
</dbReference>
<protein>
    <recommendedName>
        <fullName evidence="5 15">Succinyl-diaminopimelate desuccinylase</fullName>
        <shortName evidence="15">SDAP desuccinylase</shortName>
        <ecNumber evidence="4 15">3.5.1.18</ecNumber>
    </recommendedName>
    <alternativeName>
        <fullName evidence="13 15">N-succinyl-LL-2,6-diaminoheptanedioate amidohydrolase</fullName>
    </alternativeName>
</protein>
<comment type="subunit">
    <text evidence="3 15">Homodimer.</text>
</comment>
<feature type="binding site" evidence="15">
    <location>
        <position position="373"/>
    </location>
    <ligand>
        <name>Zn(2+)</name>
        <dbReference type="ChEBI" id="CHEBI:29105"/>
        <label>2</label>
    </ligand>
</feature>
<evidence type="ECO:0000313" key="17">
    <source>
        <dbReference type="EMBL" id="GLX82986.1"/>
    </source>
</evidence>